<dbReference type="Gene3D" id="3.30.565.10">
    <property type="entry name" value="Histidine kinase-like ATPase, C-terminal domain"/>
    <property type="match status" value="1"/>
</dbReference>
<feature type="domain" description="Histidine kinase" evidence="12">
    <location>
        <begin position="385"/>
        <end position="585"/>
    </location>
</feature>
<keyword evidence="15" id="KW-1185">Reference proteome</keyword>
<evidence type="ECO:0000259" key="12">
    <source>
        <dbReference type="PROSITE" id="PS50109"/>
    </source>
</evidence>
<evidence type="ECO:0000313" key="14">
    <source>
        <dbReference type="EMBL" id="TCO46564.1"/>
    </source>
</evidence>
<keyword evidence="5" id="KW-0808">Transferase</keyword>
<dbReference type="AlphaFoldDB" id="A0A4R2INB4"/>
<evidence type="ECO:0000256" key="1">
    <source>
        <dbReference type="ARBA" id="ARBA00000085"/>
    </source>
</evidence>
<keyword evidence="7 14" id="KW-0418">Kinase</keyword>
<feature type="transmembrane region" description="Helical" evidence="11">
    <location>
        <begin position="158"/>
        <end position="178"/>
    </location>
</feature>
<dbReference type="InterPro" id="IPR005467">
    <property type="entry name" value="His_kinase_dom"/>
</dbReference>
<accession>A0A4R2INB4</accession>
<dbReference type="GO" id="GO:0000155">
    <property type="term" value="F:phosphorelay sensor kinase activity"/>
    <property type="evidence" value="ECO:0007669"/>
    <property type="project" value="InterPro"/>
</dbReference>
<dbReference type="EMBL" id="SLWS01000019">
    <property type="protein sequence ID" value="TCO46564.1"/>
    <property type="molecule type" value="Genomic_DNA"/>
</dbReference>
<dbReference type="Proteomes" id="UP000295680">
    <property type="component" value="Unassembled WGS sequence"/>
</dbReference>
<evidence type="ECO:0000256" key="4">
    <source>
        <dbReference type="ARBA" id="ARBA00022553"/>
    </source>
</evidence>
<dbReference type="SUPFAM" id="SSF55874">
    <property type="entry name" value="ATPase domain of HSP90 chaperone/DNA topoisomerase II/histidine kinase"/>
    <property type="match status" value="1"/>
</dbReference>
<keyword evidence="10 11" id="KW-0472">Membrane</keyword>
<dbReference type="PANTHER" id="PTHR45436">
    <property type="entry name" value="SENSOR HISTIDINE KINASE YKOH"/>
    <property type="match status" value="1"/>
</dbReference>
<evidence type="ECO:0000256" key="6">
    <source>
        <dbReference type="ARBA" id="ARBA00022692"/>
    </source>
</evidence>
<dbReference type="PROSITE" id="PS50885">
    <property type="entry name" value="HAMP"/>
    <property type="match status" value="1"/>
</dbReference>
<evidence type="ECO:0000259" key="13">
    <source>
        <dbReference type="PROSITE" id="PS50885"/>
    </source>
</evidence>
<dbReference type="Pfam" id="PF00512">
    <property type="entry name" value="HisKA"/>
    <property type="match status" value="1"/>
</dbReference>
<dbReference type="PRINTS" id="PR00344">
    <property type="entry name" value="BCTRLSENSOR"/>
</dbReference>
<gene>
    <name evidence="14" type="ORF">EV192_119143</name>
</gene>
<sequence>MISLVLLTGGALWLRASIADMDQTRVTARIDGGWAVLSALEDTVRAGNPLPDLKTPYEIVGANGRFLPSNNRDVRDLQEIFGQPVVRYGEGFPGVQVVRTAGLDVVTETKGYQWPAWTAVTETIPTPPGQTERFGDRVRINVFVTRPDENPLPELDRVLWPSVPGAALLIAFVAWIAARQALRPIERIRLQTAAVTATSLDRRIPLPRSWFGRWSIGARAAVAAGLIAAGPFIGGVLWLRHTIDEIYTARMMANSEAFFAAGEALAVASPLGKSIPPSDSYVITGGVVTERRTVNPAPGLDRVLWPGVPAGVALVGFTAWAATTRALVPVERIRKQVKVITAHKLDVRVPVPPTRDAITNLAVTLNETLDRLEKSVAAQRQFIADAAHELRSPIASLRTVLEVAADHPDRADWPAVVRDAVTDTQRLQDLAEDLLLLARLDSAQPQRVTELDLTELVKSEAAGRATLNTNGPATMTGNPAQLTRLLRNLVDNAERHAATEVTVSVLSTPLAVTVEVTDDGLGIAPEDRERVFERFTRLDESRDSASGGAGLGLAIAREIAHANGGTLVVSDRSPGATFVASFVRS</sequence>
<evidence type="ECO:0000256" key="2">
    <source>
        <dbReference type="ARBA" id="ARBA00004236"/>
    </source>
</evidence>
<evidence type="ECO:0000256" key="10">
    <source>
        <dbReference type="ARBA" id="ARBA00023136"/>
    </source>
</evidence>
<comment type="subcellular location">
    <subcellularLocation>
        <location evidence="2">Cell membrane</location>
    </subcellularLocation>
</comment>
<evidence type="ECO:0000313" key="15">
    <source>
        <dbReference type="Proteomes" id="UP000295680"/>
    </source>
</evidence>
<dbReference type="Pfam" id="PF00672">
    <property type="entry name" value="HAMP"/>
    <property type="match status" value="1"/>
</dbReference>
<dbReference type="EC" id="2.7.13.3" evidence="3"/>
<evidence type="ECO:0000256" key="11">
    <source>
        <dbReference type="SAM" id="Phobius"/>
    </source>
</evidence>
<evidence type="ECO:0000256" key="7">
    <source>
        <dbReference type="ARBA" id="ARBA00022777"/>
    </source>
</evidence>
<dbReference type="InterPro" id="IPR004358">
    <property type="entry name" value="Sig_transdc_His_kin-like_C"/>
</dbReference>
<dbReference type="SMART" id="SM00304">
    <property type="entry name" value="HAMP"/>
    <property type="match status" value="1"/>
</dbReference>
<dbReference type="CDD" id="cd00082">
    <property type="entry name" value="HisKA"/>
    <property type="match status" value="1"/>
</dbReference>
<keyword evidence="9" id="KW-0902">Two-component regulatory system</keyword>
<dbReference type="Gene3D" id="1.10.287.130">
    <property type="match status" value="1"/>
</dbReference>
<name>A0A4R2INB4_9PSEU</name>
<feature type="transmembrane region" description="Helical" evidence="11">
    <location>
        <begin position="216"/>
        <end position="239"/>
    </location>
</feature>
<dbReference type="CDD" id="cd06225">
    <property type="entry name" value="HAMP"/>
    <property type="match status" value="1"/>
</dbReference>
<proteinExistence type="predicted"/>
<evidence type="ECO:0000256" key="8">
    <source>
        <dbReference type="ARBA" id="ARBA00022989"/>
    </source>
</evidence>
<protein>
    <recommendedName>
        <fullName evidence="3">histidine kinase</fullName>
        <ecNumber evidence="3">2.7.13.3</ecNumber>
    </recommendedName>
</protein>
<dbReference type="PROSITE" id="PS50109">
    <property type="entry name" value="HIS_KIN"/>
    <property type="match status" value="1"/>
</dbReference>
<dbReference type="SUPFAM" id="SSF47384">
    <property type="entry name" value="Homodimeric domain of signal transducing histidine kinase"/>
    <property type="match status" value="1"/>
</dbReference>
<dbReference type="GO" id="GO:0005886">
    <property type="term" value="C:plasma membrane"/>
    <property type="evidence" value="ECO:0007669"/>
    <property type="project" value="UniProtKB-SubCell"/>
</dbReference>
<dbReference type="SMART" id="SM00387">
    <property type="entry name" value="HATPase_c"/>
    <property type="match status" value="1"/>
</dbReference>
<evidence type="ECO:0000256" key="5">
    <source>
        <dbReference type="ARBA" id="ARBA00022679"/>
    </source>
</evidence>
<organism evidence="14 15">
    <name type="scientific">Actinocrispum wychmicini</name>
    <dbReference type="NCBI Taxonomy" id="1213861"/>
    <lineage>
        <taxon>Bacteria</taxon>
        <taxon>Bacillati</taxon>
        <taxon>Actinomycetota</taxon>
        <taxon>Actinomycetes</taxon>
        <taxon>Pseudonocardiales</taxon>
        <taxon>Pseudonocardiaceae</taxon>
        <taxon>Actinocrispum</taxon>
    </lineage>
</organism>
<dbReference type="Pfam" id="PF02518">
    <property type="entry name" value="HATPase_c"/>
    <property type="match status" value="1"/>
</dbReference>
<dbReference type="InterPro" id="IPR036890">
    <property type="entry name" value="HATPase_C_sf"/>
</dbReference>
<evidence type="ECO:0000256" key="3">
    <source>
        <dbReference type="ARBA" id="ARBA00012438"/>
    </source>
</evidence>
<dbReference type="InterPro" id="IPR003594">
    <property type="entry name" value="HATPase_dom"/>
</dbReference>
<feature type="domain" description="HAMP" evidence="13">
    <location>
        <begin position="324"/>
        <end position="377"/>
    </location>
</feature>
<evidence type="ECO:0000256" key="9">
    <source>
        <dbReference type="ARBA" id="ARBA00023012"/>
    </source>
</evidence>
<keyword evidence="8 11" id="KW-1133">Transmembrane helix</keyword>
<dbReference type="InterPro" id="IPR036097">
    <property type="entry name" value="HisK_dim/P_sf"/>
</dbReference>
<keyword evidence="6 11" id="KW-0812">Transmembrane</keyword>
<reference evidence="14 15" key="1">
    <citation type="submission" date="2019-03" db="EMBL/GenBank/DDBJ databases">
        <title>Genomic Encyclopedia of Type Strains, Phase IV (KMG-IV): sequencing the most valuable type-strain genomes for metagenomic binning, comparative biology and taxonomic classification.</title>
        <authorList>
            <person name="Goeker M."/>
        </authorList>
    </citation>
    <scope>NUCLEOTIDE SEQUENCE [LARGE SCALE GENOMIC DNA]</scope>
    <source>
        <strain evidence="14 15">DSM 45934</strain>
    </source>
</reference>
<dbReference type="InterPro" id="IPR003661">
    <property type="entry name" value="HisK_dim/P_dom"/>
</dbReference>
<keyword evidence="4" id="KW-0597">Phosphoprotein</keyword>
<dbReference type="SMART" id="SM00388">
    <property type="entry name" value="HisKA"/>
    <property type="match status" value="1"/>
</dbReference>
<dbReference type="PANTHER" id="PTHR45436:SF5">
    <property type="entry name" value="SENSOR HISTIDINE KINASE TRCS"/>
    <property type="match status" value="1"/>
</dbReference>
<dbReference type="CDD" id="cd00075">
    <property type="entry name" value="HATPase"/>
    <property type="match status" value="1"/>
</dbReference>
<dbReference type="InterPro" id="IPR003660">
    <property type="entry name" value="HAMP_dom"/>
</dbReference>
<comment type="catalytic activity">
    <reaction evidence="1">
        <text>ATP + protein L-histidine = ADP + protein N-phospho-L-histidine.</text>
        <dbReference type="EC" id="2.7.13.3"/>
    </reaction>
</comment>
<comment type="caution">
    <text evidence="14">The sequence shown here is derived from an EMBL/GenBank/DDBJ whole genome shotgun (WGS) entry which is preliminary data.</text>
</comment>
<dbReference type="InterPro" id="IPR050428">
    <property type="entry name" value="TCS_sensor_his_kinase"/>
</dbReference>